<proteinExistence type="predicted"/>
<sequence length="158" mass="18144">MKKQTFIVVASVLVIIIALIMFKALNLTPISEINAKQFSSSFNVISGNATIEDLSRFTTFEWDTLFSFAPYTPKEDVYKVVGYQWDKIDTTVSEGMNQIVFLKEGKVVCYIDGYPDKYKVFFEFGQYTGNYIRLTSSDKLTFHMVVTDGGIRKFKYLK</sequence>
<protein>
    <submittedName>
        <fullName evidence="2">Uncharacterized protein</fullName>
    </submittedName>
</protein>
<keyword evidence="1" id="KW-0812">Transmembrane</keyword>
<dbReference type="OrthoDB" id="6443639at2"/>
<gene>
    <name evidence="2" type="ORF">SAMN05443529_11374</name>
</gene>
<name>A0A1G8CDV2_9FIRM</name>
<keyword evidence="1" id="KW-1133">Transmembrane helix</keyword>
<dbReference type="EMBL" id="FNCP01000013">
    <property type="protein sequence ID" value="SDH43647.1"/>
    <property type="molecule type" value="Genomic_DNA"/>
</dbReference>
<evidence type="ECO:0000256" key="1">
    <source>
        <dbReference type="SAM" id="Phobius"/>
    </source>
</evidence>
<keyword evidence="1" id="KW-0472">Membrane</keyword>
<reference evidence="3" key="1">
    <citation type="submission" date="2016-10" db="EMBL/GenBank/DDBJ databases">
        <authorList>
            <person name="Varghese N."/>
            <person name="Submissions S."/>
        </authorList>
    </citation>
    <scope>NUCLEOTIDE SEQUENCE [LARGE SCALE GENOMIC DNA]</scope>
    <source>
        <strain evidence="3">DSM 8344</strain>
    </source>
</reference>
<dbReference type="AlphaFoldDB" id="A0A1G8CDV2"/>
<dbReference type="RefSeq" id="WP_092333703.1">
    <property type="nucleotide sequence ID" value="NZ_FNCP01000013.1"/>
</dbReference>
<dbReference type="Proteomes" id="UP000198656">
    <property type="component" value="Unassembled WGS sequence"/>
</dbReference>
<keyword evidence="3" id="KW-1185">Reference proteome</keyword>
<evidence type="ECO:0000313" key="3">
    <source>
        <dbReference type="Proteomes" id="UP000198656"/>
    </source>
</evidence>
<organism evidence="2 3">
    <name type="scientific">Desulfosporosinus hippei DSM 8344</name>
    <dbReference type="NCBI Taxonomy" id="1121419"/>
    <lineage>
        <taxon>Bacteria</taxon>
        <taxon>Bacillati</taxon>
        <taxon>Bacillota</taxon>
        <taxon>Clostridia</taxon>
        <taxon>Eubacteriales</taxon>
        <taxon>Desulfitobacteriaceae</taxon>
        <taxon>Desulfosporosinus</taxon>
    </lineage>
</organism>
<evidence type="ECO:0000313" key="2">
    <source>
        <dbReference type="EMBL" id="SDH43647.1"/>
    </source>
</evidence>
<accession>A0A1G8CDV2</accession>
<feature type="transmembrane region" description="Helical" evidence="1">
    <location>
        <begin position="6"/>
        <end position="25"/>
    </location>
</feature>
<dbReference type="STRING" id="1121419.SAMN05443529_11374"/>